<evidence type="ECO:0000313" key="2">
    <source>
        <dbReference type="Proteomes" id="UP000054560"/>
    </source>
</evidence>
<reference evidence="1 2" key="1">
    <citation type="submission" date="2011-02" db="EMBL/GenBank/DDBJ databases">
        <title>The Genome Sequence of Sphaeroforma arctica JP610.</title>
        <authorList>
            <consortium name="The Broad Institute Genome Sequencing Platform"/>
            <person name="Russ C."/>
            <person name="Cuomo C."/>
            <person name="Young S.K."/>
            <person name="Zeng Q."/>
            <person name="Gargeya S."/>
            <person name="Alvarado L."/>
            <person name="Berlin A."/>
            <person name="Chapman S.B."/>
            <person name="Chen Z."/>
            <person name="Freedman E."/>
            <person name="Gellesch M."/>
            <person name="Goldberg J."/>
            <person name="Griggs A."/>
            <person name="Gujja S."/>
            <person name="Heilman E."/>
            <person name="Heiman D."/>
            <person name="Howarth C."/>
            <person name="Mehta T."/>
            <person name="Neiman D."/>
            <person name="Pearson M."/>
            <person name="Roberts A."/>
            <person name="Saif S."/>
            <person name="Shea T."/>
            <person name="Shenoy N."/>
            <person name="Sisk P."/>
            <person name="Stolte C."/>
            <person name="Sykes S."/>
            <person name="White J."/>
            <person name="Yandava C."/>
            <person name="Burger G."/>
            <person name="Gray M.W."/>
            <person name="Holland P.W.H."/>
            <person name="King N."/>
            <person name="Lang F.B.F."/>
            <person name="Roger A.J."/>
            <person name="Ruiz-Trillo I."/>
            <person name="Haas B."/>
            <person name="Nusbaum C."/>
            <person name="Birren B."/>
        </authorList>
    </citation>
    <scope>NUCLEOTIDE SEQUENCE [LARGE SCALE GENOMIC DNA]</scope>
    <source>
        <strain evidence="1 2">JP610</strain>
    </source>
</reference>
<gene>
    <name evidence="1" type="ORF">SARC_12244</name>
</gene>
<dbReference type="InterPro" id="IPR034335">
    <property type="entry name" value="PGES2_C"/>
</dbReference>
<dbReference type="STRING" id="667725.A0A0L0FEN5"/>
<dbReference type="InterPro" id="IPR036282">
    <property type="entry name" value="Glutathione-S-Trfase_C_sf"/>
</dbReference>
<dbReference type="CDD" id="cd03197">
    <property type="entry name" value="GST_C_mPGES2"/>
    <property type="match status" value="1"/>
</dbReference>
<dbReference type="OrthoDB" id="423541at2759"/>
<dbReference type="GeneID" id="25912748"/>
<dbReference type="PANTHER" id="PTHR12782">
    <property type="entry name" value="MICROSOMAL PROSTAGLANDIN E SYNTHASE-2"/>
    <property type="match status" value="1"/>
</dbReference>
<name>A0A0L0FEN5_9EUKA</name>
<accession>A0A0L0FEN5</accession>
<sequence length="168" mass="19202">MLIRMCHSFCIIVRTESTDQWREWMGTTLEKLISPNLYRTPSESLKAFEYITTVSNFTTFEALSAKYFGAFVMYLIGKRNKNRLGITDERQAMYDALDKWVDEGVADKQFEGGDAPAMIDLEVFGICKALSNMPVFGDIMKNSKVGPWFVRMRNAVGDDMRILPQATQ</sequence>
<dbReference type="Gene3D" id="1.20.1050.10">
    <property type="match status" value="1"/>
</dbReference>
<organism evidence="1 2">
    <name type="scientific">Sphaeroforma arctica JP610</name>
    <dbReference type="NCBI Taxonomy" id="667725"/>
    <lineage>
        <taxon>Eukaryota</taxon>
        <taxon>Ichthyosporea</taxon>
        <taxon>Ichthyophonida</taxon>
        <taxon>Sphaeroforma</taxon>
    </lineage>
</organism>
<evidence type="ECO:0008006" key="3">
    <source>
        <dbReference type="Google" id="ProtNLM"/>
    </source>
</evidence>
<evidence type="ECO:0000313" key="1">
    <source>
        <dbReference type="EMBL" id="KNC75229.1"/>
    </source>
</evidence>
<dbReference type="RefSeq" id="XP_014149131.1">
    <property type="nucleotide sequence ID" value="XM_014293656.1"/>
</dbReference>
<keyword evidence="2" id="KW-1185">Reference proteome</keyword>
<dbReference type="Proteomes" id="UP000054560">
    <property type="component" value="Unassembled WGS sequence"/>
</dbReference>
<dbReference type="EMBL" id="KQ243765">
    <property type="protein sequence ID" value="KNC75229.1"/>
    <property type="molecule type" value="Genomic_DNA"/>
</dbReference>
<proteinExistence type="predicted"/>
<dbReference type="GO" id="GO:0005739">
    <property type="term" value="C:mitochondrion"/>
    <property type="evidence" value="ECO:0007669"/>
    <property type="project" value="TreeGrafter"/>
</dbReference>
<dbReference type="AlphaFoldDB" id="A0A0L0FEN5"/>
<dbReference type="PANTHER" id="PTHR12782:SF5">
    <property type="entry name" value="PROSTAGLANDIN E SYNTHASE 2"/>
    <property type="match status" value="1"/>
</dbReference>
<dbReference type="eggNOG" id="KOG3029">
    <property type="taxonomic scope" value="Eukaryota"/>
</dbReference>
<protein>
    <recommendedName>
        <fullName evidence="3">GST C-terminal domain-containing protein</fullName>
    </recommendedName>
</protein>
<dbReference type="SUPFAM" id="SSF47616">
    <property type="entry name" value="GST C-terminal domain-like"/>
    <property type="match status" value="1"/>
</dbReference>